<name>A0ABW7AMT9_9ACTN</name>
<comment type="caution">
    <text evidence="1">The sequence shown here is derived from an EMBL/GenBank/DDBJ whole genome shotgun (WGS) entry which is preliminary data.</text>
</comment>
<evidence type="ECO:0000313" key="2">
    <source>
        <dbReference type="Proteomes" id="UP001603978"/>
    </source>
</evidence>
<evidence type="ECO:0000313" key="1">
    <source>
        <dbReference type="EMBL" id="MFG1708711.1"/>
    </source>
</evidence>
<dbReference type="RefSeq" id="WP_393172941.1">
    <property type="nucleotide sequence ID" value="NZ_JBICRM010000030.1"/>
</dbReference>
<proteinExistence type="predicted"/>
<dbReference type="Proteomes" id="UP001603978">
    <property type="component" value="Unassembled WGS sequence"/>
</dbReference>
<accession>A0ABW7AMT9</accession>
<gene>
    <name evidence="1" type="ORF">ACFLIM_36490</name>
</gene>
<reference evidence="1 2" key="1">
    <citation type="submission" date="2024-10" db="EMBL/GenBank/DDBJ databases">
        <authorList>
            <person name="Topkara A.R."/>
            <person name="Saygin H."/>
        </authorList>
    </citation>
    <scope>NUCLEOTIDE SEQUENCE [LARGE SCALE GENOMIC DNA]</scope>
    <source>
        <strain evidence="1 2">M3C6</strain>
    </source>
</reference>
<sequence>MTDLDQIVAPGTDLGPLDVSYAPPAITRTALRRRACRGVTR</sequence>
<protein>
    <submittedName>
        <fullName evidence="1">Uncharacterized protein</fullName>
    </submittedName>
</protein>
<organism evidence="1 2">
    <name type="scientific">Nonomuraea marmarensis</name>
    <dbReference type="NCBI Taxonomy" id="3351344"/>
    <lineage>
        <taxon>Bacteria</taxon>
        <taxon>Bacillati</taxon>
        <taxon>Actinomycetota</taxon>
        <taxon>Actinomycetes</taxon>
        <taxon>Streptosporangiales</taxon>
        <taxon>Streptosporangiaceae</taxon>
        <taxon>Nonomuraea</taxon>
    </lineage>
</organism>
<keyword evidence="2" id="KW-1185">Reference proteome</keyword>
<dbReference type="EMBL" id="JBICRM010000030">
    <property type="protein sequence ID" value="MFG1708711.1"/>
    <property type="molecule type" value="Genomic_DNA"/>
</dbReference>